<dbReference type="SUPFAM" id="SSF51735">
    <property type="entry name" value="NAD(P)-binding Rossmann-fold domains"/>
    <property type="match status" value="1"/>
</dbReference>
<dbReference type="CDD" id="cd05233">
    <property type="entry name" value="SDR_c"/>
    <property type="match status" value="1"/>
</dbReference>
<dbReference type="PANTHER" id="PTHR43669:SF3">
    <property type="entry name" value="ALCOHOL DEHYDROGENASE, PUTATIVE (AFU_ORTHOLOGUE AFUA_3G03445)-RELATED"/>
    <property type="match status" value="1"/>
</dbReference>
<dbReference type="PROSITE" id="PS00061">
    <property type="entry name" value="ADH_SHORT"/>
    <property type="match status" value="1"/>
</dbReference>
<evidence type="ECO:0000256" key="1">
    <source>
        <dbReference type="ARBA" id="ARBA00006484"/>
    </source>
</evidence>
<evidence type="ECO:0000313" key="4">
    <source>
        <dbReference type="EMBL" id="WAS90053.1"/>
    </source>
</evidence>
<dbReference type="Gene3D" id="3.40.50.720">
    <property type="entry name" value="NAD(P)-binding Rossmann-like Domain"/>
    <property type="match status" value="1"/>
</dbReference>
<comment type="similarity">
    <text evidence="1">Belongs to the short-chain dehydrogenases/reductases (SDR) family.</text>
</comment>
<dbReference type="PRINTS" id="PR00080">
    <property type="entry name" value="SDRFAMILY"/>
</dbReference>
<keyword evidence="2" id="KW-0560">Oxidoreductase</keyword>
<dbReference type="Proteomes" id="UP001164459">
    <property type="component" value="Chromosome"/>
</dbReference>
<sequence length="258" mass="26987">MSTRNIHATKHAGKIALITGGSTGLGLATAQRFVDEGAAHVYITGRRQPELDAAVRQIGRNVTAIRGDVSVLPDLDRVFAEISRAHGRLDILFANAGGAAFEPLGAVTEAVFDKYFGINVKGTLFTVQKALPLMSAGAAIVVNGSMVSLKGVAAFGVYSATKAALRSFVRTWAVDLEGRGIRVNVVAPGTVVTPAYRSELGMNDEQIEQFAAQAAKVTPLGRVGTPDEIAKAVSFLASDDASYITGVELFVDGGQAQV</sequence>
<name>A0ABY7GT14_9BACT</name>
<evidence type="ECO:0000259" key="3">
    <source>
        <dbReference type="SMART" id="SM00822"/>
    </source>
</evidence>
<dbReference type="SMART" id="SM00822">
    <property type="entry name" value="PKS_KR"/>
    <property type="match status" value="1"/>
</dbReference>
<dbReference type="RefSeq" id="WP_269032387.1">
    <property type="nucleotide sequence ID" value="NZ_CP114040.1"/>
</dbReference>
<evidence type="ECO:0000313" key="5">
    <source>
        <dbReference type="Proteomes" id="UP001164459"/>
    </source>
</evidence>
<dbReference type="InterPro" id="IPR020904">
    <property type="entry name" value="Sc_DH/Rdtase_CS"/>
</dbReference>
<accession>A0ABY7GT14</accession>
<dbReference type="InterPro" id="IPR057326">
    <property type="entry name" value="KR_dom"/>
</dbReference>
<dbReference type="Pfam" id="PF13561">
    <property type="entry name" value="adh_short_C2"/>
    <property type="match status" value="1"/>
</dbReference>
<dbReference type="EMBL" id="CP114040">
    <property type="protein sequence ID" value="WAS90053.1"/>
    <property type="molecule type" value="Genomic_DNA"/>
</dbReference>
<dbReference type="InterPro" id="IPR002347">
    <property type="entry name" value="SDR_fam"/>
</dbReference>
<feature type="domain" description="Ketoreductase" evidence="3">
    <location>
        <begin position="14"/>
        <end position="195"/>
    </location>
</feature>
<keyword evidence="5" id="KW-1185">Reference proteome</keyword>
<proteinExistence type="inferred from homology"/>
<dbReference type="PANTHER" id="PTHR43669">
    <property type="entry name" value="5-KETO-D-GLUCONATE 5-REDUCTASE"/>
    <property type="match status" value="1"/>
</dbReference>
<reference evidence="4" key="1">
    <citation type="submission" date="2022-11" db="EMBL/GenBank/DDBJ databases">
        <title>Minimal conservation of predation-associated metabolite biosynthetic gene clusters underscores biosynthetic potential of Myxococcota including descriptions for ten novel species: Archangium lansinium sp. nov., Myxococcus landrumus sp. nov., Nannocystis bai.</title>
        <authorList>
            <person name="Ahearne A."/>
            <person name="Stevens C."/>
            <person name="Dowd S."/>
        </authorList>
    </citation>
    <scope>NUCLEOTIDE SEQUENCE</scope>
    <source>
        <strain evidence="4">Fl3</strain>
    </source>
</reference>
<protein>
    <submittedName>
        <fullName evidence="4">SDR family oxidoreductase</fullName>
    </submittedName>
</protein>
<gene>
    <name evidence="4" type="ORF">O0S08_27990</name>
</gene>
<dbReference type="PRINTS" id="PR00081">
    <property type="entry name" value="GDHRDH"/>
</dbReference>
<organism evidence="4 5">
    <name type="scientific">Nannocystis punicea</name>
    <dbReference type="NCBI Taxonomy" id="2995304"/>
    <lineage>
        <taxon>Bacteria</taxon>
        <taxon>Pseudomonadati</taxon>
        <taxon>Myxococcota</taxon>
        <taxon>Polyangia</taxon>
        <taxon>Nannocystales</taxon>
        <taxon>Nannocystaceae</taxon>
        <taxon>Nannocystis</taxon>
    </lineage>
</organism>
<evidence type="ECO:0000256" key="2">
    <source>
        <dbReference type="ARBA" id="ARBA00023002"/>
    </source>
</evidence>
<dbReference type="InterPro" id="IPR036291">
    <property type="entry name" value="NAD(P)-bd_dom_sf"/>
</dbReference>